<dbReference type="RefSeq" id="WP_305014479.1">
    <property type="nucleotide sequence ID" value="NZ_JAUQSX010000022.1"/>
</dbReference>
<dbReference type="Proteomes" id="UP001167796">
    <property type="component" value="Unassembled WGS sequence"/>
</dbReference>
<evidence type="ECO:0000313" key="4">
    <source>
        <dbReference type="Proteomes" id="UP001167796"/>
    </source>
</evidence>
<evidence type="ECO:0000313" key="3">
    <source>
        <dbReference type="EMBL" id="MDO7849817.1"/>
    </source>
</evidence>
<reference evidence="3" key="1">
    <citation type="submission" date="2023-07" db="EMBL/GenBank/DDBJ databases">
        <authorList>
            <person name="Kim M.K."/>
        </authorList>
    </citation>
    <scope>NUCLEOTIDE SEQUENCE</scope>
    <source>
        <strain evidence="3">M29</strain>
    </source>
</reference>
<keyword evidence="4" id="KW-1185">Reference proteome</keyword>
<dbReference type="SUPFAM" id="SSF50969">
    <property type="entry name" value="YVTN repeat-like/Quinoprotein amine dehydrogenase"/>
    <property type="match status" value="1"/>
</dbReference>
<gene>
    <name evidence="3" type="ORF">Q5H92_25880</name>
</gene>
<feature type="domain" description="Peptidase S74" evidence="2">
    <location>
        <begin position="405"/>
        <end position="511"/>
    </location>
</feature>
<name>A0ABT9ALE8_9BACT</name>
<protein>
    <submittedName>
        <fullName evidence="3">Tail fiber domain-containing protein</fullName>
    </submittedName>
</protein>
<dbReference type="InterPro" id="IPR011044">
    <property type="entry name" value="Quino_amine_DH_bsu"/>
</dbReference>
<dbReference type="EMBL" id="JAUQSX010000022">
    <property type="protein sequence ID" value="MDO7849817.1"/>
    <property type="molecule type" value="Genomic_DNA"/>
</dbReference>
<feature type="coiled-coil region" evidence="1">
    <location>
        <begin position="490"/>
        <end position="552"/>
    </location>
</feature>
<dbReference type="PROSITE" id="PS51688">
    <property type="entry name" value="ICA"/>
    <property type="match status" value="1"/>
</dbReference>
<accession>A0ABT9ALE8</accession>
<evidence type="ECO:0000256" key="1">
    <source>
        <dbReference type="SAM" id="Coils"/>
    </source>
</evidence>
<evidence type="ECO:0000259" key="2">
    <source>
        <dbReference type="PROSITE" id="PS51688"/>
    </source>
</evidence>
<dbReference type="InterPro" id="IPR030392">
    <property type="entry name" value="S74_ICA"/>
</dbReference>
<sequence length="558" mass="55565">MLLGSINTTDSGPSNVVVSGTTAYVTTFGLLETYNVANPANPASPALLGTVVTGVKGTGLAVSGTTAYVVVDGSSKLRAYNVANPASPVLLGDAATDPSPSGLALSGTTAYVVGSSLQLFNVSNPGSPALLGTAPGVAGKIALAGTKAYVADGSTLRVFDVSNPASPVALGTVPLTGSASSLAASGSTAYVTTAGNNLLQVVTISATPPDRVVTVSPTGSLASVALPGAADFIQNQTAQPQNGGFSVSGAGTVGGLLTAGSASVNGSLGVNGSTTLNGSGYVGGNLGIGTANPNQKLDVAGNANVSGNANVGGSVGIGISSPSARLHVAGVALVNGGGPLPSTTNATGLGWNAIYAGSGESELYNYRGLGNGGFRFFSVPGTAAPTASNQIAQINGSTGIYSNLSDRRVKTNITPLAQGLRTVLALRPVSYDFHTSRHLENGVVTFLPDDKPVRALGFVAQELLPLVPEAVEKPADDKKGFYAVSYTTLVPVLTQAIQEQQAQIEALKQQNAALQARAATAEATASSAKAEAARATATLETFEARLRRLEAAGGQAQR</sequence>
<comment type="caution">
    <text evidence="3">The sequence shown here is derived from an EMBL/GenBank/DDBJ whole genome shotgun (WGS) entry which is preliminary data.</text>
</comment>
<dbReference type="Pfam" id="PF08309">
    <property type="entry name" value="LVIVD"/>
    <property type="match status" value="3"/>
</dbReference>
<organism evidence="3 4">
    <name type="scientific">Hymenobacter mellowenesis</name>
    <dbReference type="NCBI Taxonomy" id="3063995"/>
    <lineage>
        <taxon>Bacteria</taxon>
        <taxon>Pseudomonadati</taxon>
        <taxon>Bacteroidota</taxon>
        <taxon>Cytophagia</taxon>
        <taxon>Cytophagales</taxon>
        <taxon>Hymenobacteraceae</taxon>
        <taxon>Hymenobacter</taxon>
    </lineage>
</organism>
<dbReference type="InterPro" id="IPR013211">
    <property type="entry name" value="LVIVD"/>
</dbReference>
<proteinExistence type="predicted"/>
<keyword evidence="1" id="KW-0175">Coiled coil</keyword>
<dbReference type="Pfam" id="PF13884">
    <property type="entry name" value="Peptidase_S74"/>
    <property type="match status" value="1"/>
</dbReference>